<dbReference type="EMBL" id="JBHULX010000003">
    <property type="protein sequence ID" value="MFD2590183.1"/>
    <property type="molecule type" value="Genomic_DNA"/>
</dbReference>
<dbReference type="RefSeq" id="WP_378255673.1">
    <property type="nucleotide sequence ID" value="NZ_JBHSJV010000001.1"/>
</dbReference>
<protein>
    <recommendedName>
        <fullName evidence="4">Kelch motif-containing protein</fullName>
    </recommendedName>
</protein>
<organism evidence="2 3">
    <name type="scientific">Aquimarina hainanensis</name>
    <dbReference type="NCBI Taxonomy" id="1578017"/>
    <lineage>
        <taxon>Bacteria</taxon>
        <taxon>Pseudomonadati</taxon>
        <taxon>Bacteroidota</taxon>
        <taxon>Flavobacteriia</taxon>
        <taxon>Flavobacteriales</taxon>
        <taxon>Flavobacteriaceae</taxon>
        <taxon>Aquimarina</taxon>
    </lineage>
</organism>
<name>A0ABW5N7L2_9FLAO</name>
<evidence type="ECO:0000313" key="3">
    <source>
        <dbReference type="Proteomes" id="UP001597459"/>
    </source>
</evidence>
<evidence type="ECO:0000256" key="1">
    <source>
        <dbReference type="SAM" id="SignalP"/>
    </source>
</evidence>
<comment type="caution">
    <text evidence="2">The sequence shown here is derived from an EMBL/GenBank/DDBJ whole genome shotgun (WGS) entry which is preliminary data.</text>
</comment>
<accession>A0ABW5N7L2</accession>
<gene>
    <name evidence="2" type="ORF">ACFSTE_05025</name>
</gene>
<dbReference type="PROSITE" id="PS51257">
    <property type="entry name" value="PROKAR_LIPOPROTEIN"/>
    <property type="match status" value="1"/>
</dbReference>
<feature type="signal peptide" evidence="1">
    <location>
        <begin position="1"/>
        <end position="22"/>
    </location>
</feature>
<evidence type="ECO:0008006" key="4">
    <source>
        <dbReference type="Google" id="ProtNLM"/>
    </source>
</evidence>
<feature type="chain" id="PRO_5046440905" description="Kelch motif-containing protein" evidence="1">
    <location>
        <begin position="23"/>
        <end position="324"/>
    </location>
</feature>
<proteinExistence type="predicted"/>
<sequence length="324" mass="37831">MKVQIKLILNIIIVLTFLGCSSDNDSNNTIDENNSEPVETLTITSSKSISNTPFSKPREAIIFDDDLYVVNEMNTYKYDFSSNNWETVNTNSVGVALFPYFDYNVSFIREGKWNIINENALWTFDFSTNNWEKIKEFTDNALISLIGIYHNNSLFLFSDIFDKVYKYDFENNTLIEHSTFDQRKNYGQLVKSVFKIGETYYFTKLSNYNKISIYKWTDNFTKFQLLNEYQSEYIAQGAGFVYNDNIIFGLGGEAAVGNNDKFYYYNITTNEFKEVKNNFYEGRYVSIPVKHNNKFYLIGGQTITNNESISRETLDQVVFEFIEE</sequence>
<reference evidence="3" key="1">
    <citation type="journal article" date="2019" name="Int. J. Syst. Evol. Microbiol.">
        <title>The Global Catalogue of Microorganisms (GCM) 10K type strain sequencing project: providing services to taxonomists for standard genome sequencing and annotation.</title>
        <authorList>
            <consortium name="The Broad Institute Genomics Platform"/>
            <consortium name="The Broad Institute Genome Sequencing Center for Infectious Disease"/>
            <person name="Wu L."/>
            <person name="Ma J."/>
        </authorList>
    </citation>
    <scope>NUCLEOTIDE SEQUENCE [LARGE SCALE GENOMIC DNA]</scope>
    <source>
        <strain evidence="3">KCTC 42423</strain>
    </source>
</reference>
<keyword evidence="1" id="KW-0732">Signal</keyword>
<dbReference type="InterPro" id="IPR015915">
    <property type="entry name" value="Kelch-typ_b-propeller"/>
</dbReference>
<evidence type="ECO:0000313" key="2">
    <source>
        <dbReference type="EMBL" id="MFD2590183.1"/>
    </source>
</evidence>
<dbReference type="SUPFAM" id="SSF117281">
    <property type="entry name" value="Kelch motif"/>
    <property type="match status" value="1"/>
</dbReference>
<dbReference type="Gene3D" id="2.120.10.80">
    <property type="entry name" value="Kelch-type beta propeller"/>
    <property type="match status" value="2"/>
</dbReference>
<dbReference type="Proteomes" id="UP001597459">
    <property type="component" value="Unassembled WGS sequence"/>
</dbReference>
<keyword evidence="3" id="KW-1185">Reference proteome</keyword>